<reference evidence="2" key="1">
    <citation type="submission" date="2023-03" db="EMBL/GenBank/DDBJ databases">
        <title>Classification of Bisgaard taxon 6 and taxon 10 as Exercitatus varius gen. nov., spec. nov.</title>
        <authorList>
            <person name="Christensen H."/>
        </authorList>
    </citation>
    <scope>NUCLEOTIDE SEQUENCE</scope>
    <source>
        <strain evidence="2">86116</strain>
    </source>
</reference>
<feature type="domain" description="DUF4123" evidence="1">
    <location>
        <begin position="187"/>
        <end position="308"/>
    </location>
</feature>
<organism evidence="2 3">
    <name type="scientific">Exercitatus varius</name>
    <dbReference type="NCBI Taxonomy" id="67857"/>
    <lineage>
        <taxon>Bacteria</taxon>
        <taxon>Pseudomonadati</taxon>
        <taxon>Pseudomonadota</taxon>
        <taxon>Gammaproteobacteria</taxon>
        <taxon>Pasteurellales</taxon>
        <taxon>Pasteurellaceae</taxon>
        <taxon>Exercitatus</taxon>
    </lineage>
</organism>
<evidence type="ECO:0000313" key="3">
    <source>
        <dbReference type="Proteomes" id="UP001214976"/>
    </source>
</evidence>
<dbReference type="EMBL" id="JARQTW010000005">
    <property type="protein sequence ID" value="MDG2949447.1"/>
    <property type="molecule type" value="Genomic_DNA"/>
</dbReference>
<dbReference type="InterPro" id="IPR025391">
    <property type="entry name" value="DUF4123"/>
</dbReference>
<dbReference type="RefSeq" id="WP_317476690.1">
    <property type="nucleotide sequence ID" value="NZ_JARQTW010000005.1"/>
</dbReference>
<accession>A0AAW6Q7C3</accession>
<comment type="caution">
    <text evidence="2">The sequence shown here is derived from an EMBL/GenBank/DDBJ whole genome shotgun (WGS) entry which is preliminary data.</text>
</comment>
<dbReference type="Pfam" id="PF13503">
    <property type="entry name" value="DUF4123"/>
    <property type="match status" value="1"/>
</dbReference>
<proteinExistence type="predicted"/>
<evidence type="ECO:0000259" key="1">
    <source>
        <dbReference type="Pfam" id="PF13503"/>
    </source>
</evidence>
<protein>
    <submittedName>
        <fullName evidence="2">DUF4123 domain-containing protein</fullName>
    </submittedName>
</protein>
<dbReference type="Proteomes" id="UP001214976">
    <property type="component" value="Unassembled WGS sequence"/>
</dbReference>
<evidence type="ECO:0000313" key="2">
    <source>
        <dbReference type="EMBL" id="MDG2949447.1"/>
    </source>
</evidence>
<sequence>MPSIWIQTGYCLAQSELSSEYQTETPVALMSYADSKEEFERRVSSGLQKQTYRFRAQLAPLPLSTFFERHGNTWLMQSARGLTENEVRLIHLGESEQKPLLSDTDYLLCHQIKPVTLLDRQFGRHPKRFAPDDIAKLLFPDVPIPADMMQKGWEQWSQPTFPAPECDEKTQEKDTALFGEPLPPLKCYAVLDANKYPFLQPERFSCRIENLFQGEFGEETQNVAPYLVEVIPYGENQRPGELMGLFSETHPVNTFNWADQSVIFIHSRYDFDTVLHHFRRFPLIKDENDNWFFFRFYDPKVLRDYLEIIRHSPEKLSKFFGYDKRIVHAFGSGIEDSFHYYQLKALPEETVPAKIMLAKWEMDGFKTQAWLETREYLMEYVLQEYPQFYSEENRHVLIKNLDEGFDKGYTYKLAILQYAVAKQSAVKNSIDFTALEEQVKKETAAPLEITAKFFSLLNLE</sequence>
<gene>
    <name evidence="2" type="ORF">P7M15_02745</name>
</gene>
<dbReference type="AlphaFoldDB" id="A0AAW6Q7C3"/>
<name>A0AAW6Q7C3_9PAST</name>